<dbReference type="Gene3D" id="1.20.1530.10">
    <property type="entry name" value="Na+/H+ antiporter like domain"/>
    <property type="match status" value="1"/>
</dbReference>
<dbReference type="InterPro" id="IPR023171">
    <property type="entry name" value="Na/H_antiporter_dom_sf"/>
</dbReference>
<feature type="transmembrane region" description="Helical" evidence="6">
    <location>
        <begin position="283"/>
        <end position="309"/>
    </location>
</feature>
<evidence type="ECO:0000256" key="6">
    <source>
        <dbReference type="HAMAP-Rule" id="MF_01844"/>
    </source>
</evidence>
<sequence>MVLSKLFSDFFHSEKSGGIVLIICTVFSLVIANSSWQDSYISFWHTNIGGHSLEHWINDGLMTIFFLLIGLELEREIYQGELSSIKNALLPVAGALGGMLFPAGFFLLFNAGTATQDGAGIPMATDIAFSLGILALLGKRVPASLKIFLTALAVIDDLGSIIVIAIFYSGDLSLVNLAVALGVFVLLLVLNRLKIQNLLPYLLGGIVMWYFMLQSGVHATISGVLLAFAIPFGDGSETSTSYKLQHFLHRPVAFGIMPLFALANTAIIINGDWYNHLTEPISAGIFAGLVAGKPVGITLFSFLAVLAGLCTLPGDMKWKHVIGAGMIAGIGFTMSIFITHLAFDEAAIINNAKFIVLLASLASGIIGFAWLKIVMRTGNEQSATPAT</sequence>
<name>A0A931GX89_9BACT</name>
<feature type="transmembrane region" description="Helical" evidence="6">
    <location>
        <begin position="174"/>
        <end position="190"/>
    </location>
</feature>
<proteinExistence type="inferred from homology"/>
<dbReference type="NCBIfam" id="NF007111">
    <property type="entry name" value="PRK09560.1"/>
    <property type="match status" value="1"/>
</dbReference>
<evidence type="ECO:0000313" key="7">
    <source>
        <dbReference type="EMBL" id="MBG9377608.1"/>
    </source>
</evidence>
<accession>A0A931GX89</accession>
<keyword evidence="5 6" id="KW-0472">Membrane</keyword>
<dbReference type="Proteomes" id="UP000628448">
    <property type="component" value="Unassembled WGS sequence"/>
</dbReference>
<evidence type="ECO:0000313" key="8">
    <source>
        <dbReference type="Proteomes" id="UP000628448"/>
    </source>
</evidence>
<organism evidence="7 8">
    <name type="scientific">Panacibacter microcysteis</name>
    <dbReference type="NCBI Taxonomy" id="2793269"/>
    <lineage>
        <taxon>Bacteria</taxon>
        <taxon>Pseudomonadati</taxon>
        <taxon>Bacteroidota</taxon>
        <taxon>Chitinophagia</taxon>
        <taxon>Chitinophagales</taxon>
        <taxon>Chitinophagaceae</taxon>
        <taxon>Panacibacter</taxon>
    </lineage>
</organism>
<keyword evidence="6" id="KW-0050">Antiport</keyword>
<feature type="transmembrane region" description="Helical" evidence="6">
    <location>
        <begin position="355"/>
        <end position="375"/>
    </location>
</feature>
<evidence type="ECO:0000256" key="3">
    <source>
        <dbReference type="ARBA" id="ARBA00022692"/>
    </source>
</evidence>
<dbReference type="GO" id="GO:0006885">
    <property type="term" value="P:regulation of pH"/>
    <property type="evidence" value="ECO:0007669"/>
    <property type="project" value="UniProtKB-UniRule"/>
</dbReference>
<dbReference type="PANTHER" id="PTHR30341">
    <property type="entry name" value="SODIUM ION/PROTON ANTIPORTER NHAA-RELATED"/>
    <property type="match status" value="1"/>
</dbReference>
<dbReference type="EMBL" id="JADWYR010000002">
    <property type="protein sequence ID" value="MBG9377608.1"/>
    <property type="molecule type" value="Genomic_DNA"/>
</dbReference>
<comment type="caution">
    <text evidence="7">The sequence shown here is derived from an EMBL/GenBank/DDBJ whole genome shotgun (WGS) entry which is preliminary data.</text>
</comment>
<evidence type="ECO:0000256" key="1">
    <source>
        <dbReference type="ARBA" id="ARBA00004429"/>
    </source>
</evidence>
<feature type="transmembrane region" description="Helical" evidence="6">
    <location>
        <begin position="121"/>
        <end position="138"/>
    </location>
</feature>
<dbReference type="HAMAP" id="MF_01844">
    <property type="entry name" value="NhaA"/>
    <property type="match status" value="1"/>
</dbReference>
<keyword evidence="6" id="KW-0406">Ion transport</keyword>
<dbReference type="Pfam" id="PF06965">
    <property type="entry name" value="Na_H_antiport_1"/>
    <property type="match status" value="1"/>
</dbReference>
<keyword evidence="4 6" id="KW-1133">Transmembrane helix</keyword>
<keyword evidence="3 6" id="KW-0812">Transmembrane</keyword>
<keyword evidence="6" id="KW-0739">Sodium transport</keyword>
<evidence type="ECO:0000256" key="5">
    <source>
        <dbReference type="ARBA" id="ARBA00023136"/>
    </source>
</evidence>
<keyword evidence="6" id="KW-0813">Transport</keyword>
<reference evidence="7" key="1">
    <citation type="submission" date="2020-11" db="EMBL/GenBank/DDBJ databases">
        <title>Bacterial whole genome sequence for Panacibacter sp. DH6.</title>
        <authorList>
            <person name="Le V."/>
            <person name="Ko S."/>
            <person name="Ahn C.-Y."/>
            <person name="Oh H.-M."/>
        </authorList>
    </citation>
    <scope>NUCLEOTIDE SEQUENCE</scope>
    <source>
        <strain evidence="7">DH6</strain>
    </source>
</reference>
<evidence type="ECO:0000256" key="4">
    <source>
        <dbReference type="ARBA" id="ARBA00022989"/>
    </source>
</evidence>
<feature type="transmembrane region" description="Helical" evidence="6">
    <location>
        <begin position="16"/>
        <end position="36"/>
    </location>
</feature>
<comment type="function">
    <text evidence="6">Na(+)/H(+) antiporter that extrudes sodium in exchange for external protons.</text>
</comment>
<keyword evidence="2 6" id="KW-1003">Cell membrane</keyword>
<evidence type="ECO:0000256" key="2">
    <source>
        <dbReference type="ARBA" id="ARBA00022475"/>
    </source>
</evidence>
<feature type="transmembrane region" description="Helical" evidence="6">
    <location>
        <begin position="202"/>
        <end position="232"/>
    </location>
</feature>
<dbReference type="GO" id="GO:0005886">
    <property type="term" value="C:plasma membrane"/>
    <property type="evidence" value="ECO:0007669"/>
    <property type="project" value="UniProtKB-SubCell"/>
</dbReference>
<dbReference type="NCBIfam" id="TIGR00773">
    <property type="entry name" value="NhaA"/>
    <property type="match status" value="1"/>
</dbReference>
<dbReference type="AlphaFoldDB" id="A0A931GX89"/>
<feature type="transmembrane region" description="Helical" evidence="6">
    <location>
        <begin position="252"/>
        <end position="271"/>
    </location>
</feature>
<keyword evidence="8" id="KW-1185">Reference proteome</keyword>
<dbReference type="InterPro" id="IPR004670">
    <property type="entry name" value="NhaA"/>
</dbReference>
<feature type="transmembrane region" description="Helical" evidence="6">
    <location>
        <begin position="147"/>
        <end position="168"/>
    </location>
</feature>
<feature type="transmembrane region" description="Helical" evidence="6">
    <location>
        <begin position="85"/>
        <end position="109"/>
    </location>
</feature>
<dbReference type="GO" id="GO:0015385">
    <property type="term" value="F:sodium:proton antiporter activity"/>
    <property type="evidence" value="ECO:0007669"/>
    <property type="project" value="UniProtKB-UniRule"/>
</dbReference>
<comment type="subcellular location">
    <subcellularLocation>
        <location evidence="1">Cell inner membrane</location>
        <topology evidence="1">Multi-pass membrane protein</topology>
    </subcellularLocation>
    <subcellularLocation>
        <location evidence="6">Cell membrane</location>
        <topology evidence="6">Multi-pass membrane protein</topology>
    </subcellularLocation>
</comment>
<dbReference type="NCBIfam" id="NF007112">
    <property type="entry name" value="PRK09561.1"/>
    <property type="match status" value="1"/>
</dbReference>
<dbReference type="RefSeq" id="WP_196991682.1">
    <property type="nucleotide sequence ID" value="NZ_JADWYR010000002.1"/>
</dbReference>
<dbReference type="PANTHER" id="PTHR30341:SF0">
    <property type="entry name" value="NA(+)_H(+) ANTIPORTER NHAA"/>
    <property type="match status" value="1"/>
</dbReference>
<protein>
    <recommendedName>
        <fullName evidence="6">Na(+)/H(+) antiporter NhaA</fullName>
    </recommendedName>
    <alternativeName>
        <fullName evidence="6">Sodium/proton antiporter NhaA</fullName>
    </alternativeName>
</protein>
<keyword evidence="6" id="KW-0915">Sodium</keyword>
<comment type="similarity">
    <text evidence="6">Belongs to the NhaA Na(+)/H(+) (TC 2.A.33) antiporter family.</text>
</comment>
<comment type="catalytic activity">
    <reaction evidence="6">
        <text>Na(+)(in) + 2 H(+)(out) = Na(+)(out) + 2 H(+)(in)</text>
        <dbReference type="Rhea" id="RHEA:29251"/>
        <dbReference type="ChEBI" id="CHEBI:15378"/>
        <dbReference type="ChEBI" id="CHEBI:29101"/>
    </reaction>
</comment>
<gene>
    <name evidence="6 7" type="primary">nhaA</name>
    <name evidence="7" type="ORF">I5907_15290</name>
</gene>
<feature type="transmembrane region" description="Helical" evidence="6">
    <location>
        <begin position="321"/>
        <end position="343"/>
    </location>
</feature>